<dbReference type="InterPro" id="IPR014729">
    <property type="entry name" value="Rossmann-like_a/b/a_fold"/>
</dbReference>
<gene>
    <name evidence="5" type="ORF">FQ775_14790</name>
</gene>
<organism evidence="5 6">
    <name type="scientific">Nitratireductor mangrovi</name>
    <dbReference type="NCBI Taxonomy" id="2599600"/>
    <lineage>
        <taxon>Bacteria</taxon>
        <taxon>Pseudomonadati</taxon>
        <taxon>Pseudomonadota</taxon>
        <taxon>Alphaproteobacteria</taxon>
        <taxon>Hyphomicrobiales</taxon>
        <taxon>Phyllobacteriaceae</taxon>
        <taxon>Nitratireductor</taxon>
    </lineage>
</organism>
<protein>
    <submittedName>
        <fullName evidence="5">Universal stress protein</fullName>
    </submittedName>
</protein>
<dbReference type="RefSeq" id="WP_146300184.1">
    <property type="nucleotide sequence ID" value="NZ_CP042301.2"/>
</dbReference>
<dbReference type="EMBL" id="CP042301">
    <property type="protein sequence ID" value="QDZ01541.1"/>
    <property type="molecule type" value="Genomic_DNA"/>
</dbReference>
<proteinExistence type="inferred from homology"/>
<dbReference type="OrthoDB" id="9792500at2"/>
<evidence type="ECO:0000256" key="2">
    <source>
        <dbReference type="ARBA" id="ARBA00022741"/>
    </source>
</evidence>
<dbReference type="KEGG" id="niy:FQ775_14790"/>
<evidence type="ECO:0000313" key="6">
    <source>
        <dbReference type="Proteomes" id="UP000321389"/>
    </source>
</evidence>
<dbReference type="Pfam" id="PF00582">
    <property type="entry name" value="Usp"/>
    <property type="match status" value="2"/>
</dbReference>
<keyword evidence="2" id="KW-0547">Nucleotide-binding</keyword>
<dbReference type="PANTHER" id="PTHR46268">
    <property type="entry name" value="STRESS RESPONSE PROTEIN NHAX"/>
    <property type="match status" value="1"/>
</dbReference>
<name>A0A5B8L0X4_9HYPH</name>
<dbReference type="InterPro" id="IPR006016">
    <property type="entry name" value="UspA"/>
</dbReference>
<dbReference type="PANTHER" id="PTHR46268:SF27">
    <property type="entry name" value="UNIVERSAL STRESS PROTEIN RV2623"/>
    <property type="match status" value="1"/>
</dbReference>
<dbReference type="CDD" id="cd00293">
    <property type="entry name" value="USP-like"/>
    <property type="match status" value="2"/>
</dbReference>
<dbReference type="PRINTS" id="PR01438">
    <property type="entry name" value="UNVRSLSTRESS"/>
</dbReference>
<evidence type="ECO:0000313" key="5">
    <source>
        <dbReference type="EMBL" id="QDZ01541.1"/>
    </source>
</evidence>
<comment type="similarity">
    <text evidence="1">Belongs to the universal stress protein A family.</text>
</comment>
<evidence type="ECO:0000259" key="4">
    <source>
        <dbReference type="Pfam" id="PF00582"/>
    </source>
</evidence>
<keyword evidence="3" id="KW-0067">ATP-binding</keyword>
<dbReference type="AlphaFoldDB" id="A0A5B8L0X4"/>
<keyword evidence="6" id="KW-1185">Reference proteome</keyword>
<dbReference type="SUPFAM" id="SSF52402">
    <property type="entry name" value="Adenine nucleotide alpha hydrolases-like"/>
    <property type="match status" value="2"/>
</dbReference>
<sequence length="272" mass="28964">MKQILLVTNLSPNSQHALERALLVAKIHRAALHVLHVSVVDDVSLSRPLELQVREAINRLESELEDDFGAGFAPASTNVATGDPVEAIRAAGTSYGAEIIIAGHSEKSPSDGSLAGTVLESLLMTCGIPLIVVKSRPAHHYEKVLVGLDPSPTSIHALAVALQVAPTADFVIAHACENQADTVTYDRINTIVQGCLERLAKAVGLHEGAVDIRIENGSVRQVLGRHVSRFGPQLVAFGRHRRGPTASPYLGSGARSILESLDADMLVTPPWD</sequence>
<accession>A0A5B8L0X4</accession>
<dbReference type="GO" id="GO:0005524">
    <property type="term" value="F:ATP binding"/>
    <property type="evidence" value="ECO:0007669"/>
    <property type="project" value="UniProtKB-KW"/>
</dbReference>
<evidence type="ECO:0000256" key="3">
    <source>
        <dbReference type="ARBA" id="ARBA00022840"/>
    </source>
</evidence>
<dbReference type="InterPro" id="IPR006015">
    <property type="entry name" value="Universal_stress_UspA"/>
</dbReference>
<feature type="domain" description="UspA" evidence="4">
    <location>
        <begin position="141"/>
        <end position="269"/>
    </location>
</feature>
<dbReference type="Gene3D" id="3.40.50.620">
    <property type="entry name" value="HUPs"/>
    <property type="match status" value="2"/>
</dbReference>
<evidence type="ECO:0000256" key="1">
    <source>
        <dbReference type="ARBA" id="ARBA00008791"/>
    </source>
</evidence>
<reference evidence="5" key="1">
    <citation type="submission" date="2020-04" db="EMBL/GenBank/DDBJ databases">
        <title>Nitratireductor sp. nov. isolated from mangrove soil.</title>
        <authorList>
            <person name="Ye Y."/>
        </authorList>
    </citation>
    <scope>NUCLEOTIDE SEQUENCE</scope>
    <source>
        <strain evidence="5">SY7</strain>
    </source>
</reference>
<dbReference type="Proteomes" id="UP000321389">
    <property type="component" value="Chromosome"/>
</dbReference>
<feature type="domain" description="UspA" evidence="4">
    <location>
        <begin position="1"/>
        <end position="134"/>
    </location>
</feature>